<organism evidence="1 2">
    <name type="scientific">Paenibacillus tundrae</name>
    <dbReference type="NCBI Taxonomy" id="528187"/>
    <lineage>
        <taxon>Bacteria</taxon>
        <taxon>Bacillati</taxon>
        <taxon>Bacillota</taxon>
        <taxon>Bacilli</taxon>
        <taxon>Bacillales</taxon>
        <taxon>Paenibacillaceae</taxon>
        <taxon>Paenibacillus</taxon>
    </lineage>
</organism>
<reference evidence="1 2" key="1">
    <citation type="submission" date="2023-07" db="EMBL/GenBank/DDBJ databases">
        <title>Sorghum-associated microbial communities from plants grown in Nebraska, USA.</title>
        <authorList>
            <person name="Schachtman D."/>
        </authorList>
    </citation>
    <scope>NUCLEOTIDE SEQUENCE [LARGE SCALE GENOMIC DNA]</scope>
    <source>
        <strain evidence="1 2">DS1314</strain>
    </source>
</reference>
<name>A0ABT9W645_9BACL</name>
<sequence>MKTDILTVVDTGYDASTGFYVNGRLEQDVHCNDEHEIPDRLYELMTEYNFAKVERKRLTDAAYETYCEDRNYLHPPRLDAYTDEDFE</sequence>
<accession>A0ABT9W645</accession>
<proteinExistence type="predicted"/>
<evidence type="ECO:0000313" key="2">
    <source>
        <dbReference type="Proteomes" id="UP001233836"/>
    </source>
</evidence>
<dbReference type="EMBL" id="JAUSTI010000001">
    <property type="protein sequence ID" value="MDQ0168727.1"/>
    <property type="molecule type" value="Genomic_DNA"/>
</dbReference>
<gene>
    <name evidence="1" type="ORF">J2T19_000164</name>
</gene>
<dbReference type="RefSeq" id="WP_307211963.1">
    <property type="nucleotide sequence ID" value="NZ_JAUSTI010000001.1"/>
</dbReference>
<dbReference type="Proteomes" id="UP001233836">
    <property type="component" value="Unassembled WGS sequence"/>
</dbReference>
<evidence type="ECO:0000313" key="1">
    <source>
        <dbReference type="EMBL" id="MDQ0168727.1"/>
    </source>
</evidence>
<comment type="caution">
    <text evidence="1">The sequence shown here is derived from an EMBL/GenBank/DDBJ whole genome shotgun (WGS) entry which is preliminary data.</text>
</comment>
<keyword evidence="2" id="KW-1185">Reference proteome</keyword>
<protein>
    <submittedName>
        <fullName evidence="1">Uncharacterized protein</fullName>
    </submittedName>
</protein>